<dbReference type="InterPro" id="IPR050038">
    <property type="entry name" value="PPK2"/>
</dbReference>
<dbReference type="RefSeq" id="WP_090242628.1">
    <property type="nucleotide sequence ID" value="NZ_FOQL01000003.1"/>
</dbReference>
<dbReference type="GO" id="GO:0006797">
    <property type="term" value="P:polyphosphate metabolic process"/>
    <property type="evidence" value="ECO:0007669"/>
    <property type="project" value="InterPro"/>
</dbReference>
<dbReference type="SUPFAM" id="SSF52540">
    <property type="entry name" value="P-loop containing nucleoside triphosphate hydrolases"/>
    <property type="match status" value="1"/>
</dbReference>
<evidence type="ECO:0000256" key="1">
    <source>
        <dbReference type="ARBA" id="ARBA00009924"/>
    </source>
</evidence>
<dbReference type="NCBIfam" id="NF042973">
    <property type="entry name" value="ADPpolyPPhtase"/>
    <property type="match status" value="1"/>
</dbReference>
<gene>
    <name evidence="5" type="ORF">SAMN05216206_2650</name>
</gene>
<sequence>MKIDATAYKLREGDTVDLGLWPTNVKPLCKSKKKYHKVLQGHVDRLSDQQRMLYASNRHSLLLVFQAMDTAGKDGAIRHVMSGINPQGCQVFSFQHPSARELKHDFLWRTTRDLPERGRIGIFNRSYYEEVLIVRVHKSLLHSEHLPDPEPDESVWHGRYRSIVDLERHLHANGTRIIKVFLHVSKEEQRKRLLARIDEPDKNWKFSAADIAEREYWDAYMQAYGHALGATSTADSPWFIVPADNKHNARLIVSQIVLDALQGLKLSYPTVNAARRQELKTIRKQLEK</sequence>
<evidence type="ECO:0000256" key="3">
    <source>
        <dbReference type="ARBA" id="ARBA00022777"/>
    </source>
</evidence>
<dbReference type="InterPro" id="IPR027417">
    <property type="entry name" value="P-loop_NTPase"/>
</dbReference>
<dbReference type="Pfam" id="PF03976">
    <property type="entry name" value="PPK2"/>
    <property type="match status" value="1"/>
</dbReference>
<comment type="similarity">
    <text evidence="1">Belongs to the polyphosphate kinase 2 (PPK2) family. Class I subfamily.</text>
</comment>
<proteinExistence type="inferred from homology"/>
<keyword evidence="6" id="KW-1185">Reference proteome</keyword>
<organism evidence="5 6">
    <name type="scientific">Pseudomonas guineae</name>
    <dbReference type="NCBI Taxonomy" id="425504"/>
    <lineage>
        <taxon>Bacteria</taxon>
        <taxon>Pseudomonadati</taxon>
        <taxon>Pseudomonadota</taxon>
        <taxon>Gammaproteobacteria</taxon>
        <taxon>Pseudomonadales</taxon>
        <taxon>Pseudomonadaceae</taxon>
        <taxon>Pseudomonas</taxon>
    </lineage>
</organism>
<accession>A0A1I3JXZ8</accession>
<evidence type="ECO:0000256" key="2">
    <source>
        <dbReference type="ARBA" id="ARBA00022679"/>
    </source>
</evidence>
<dbReference type="InterPro" id="IPR022488">
    <property type="entry name" value="PPK2-related"/>
</dbReference>
<dbReference type="GO" id="GO:0008976">
    <property type="term" value="F:polyphosphate kinase activity"/>
    <property type="evidence" value="ECO:0007669"/>
    <property type="project" value="InterPro"/>
</dbReference>
<dbReference type="InterPro" id="IPR022300">
    <property type="entry name" value="PPK2-rel_1"/>
</dbReference>
<dbReference type="NCBIfam" id="TIGR03709">
    <property type="entry name" value="PPK2_rel_1"/>
    <property type="match status" value="1"/>
</dbReference>
<dbReference type="Proteomes" id="UP000243606">
    <property type="component" value="Unassembled WGS sequence"/>
</dbReference>
<keyword evidence="2 5" id="KW-0808">Transferase</keyword>
<dbReference type="InterPro" id="IPR016898">
    <property type="entry name" value="Polyphosphate_phosphotransfera"/>
</dbReference>
<dbReference type="OrthoDB" id="9775224at2"/>
<dbReference type="AlphaFoldDB" id="A0A1I3JXZ8"/>
<dbReference type="STRING" id="425504.SAMN05216206_2650"/>
<dbReference type="PANTHER" id="PTHR34383">
    <property type="entry name" value="POLYPHOSPHATE:AMP PHOSPHOTRANSFERASE-RELATED"/>
    <property type="match status" value="1"/>
</dbReference>
<protein>
    <submittedName>
        <fullName evidence="5">Polyphosphate:AMP phosphotransferase</fullName>
    </submittedName>
</protein>
<evidence type="ECO:0000313" key="5">
    <source>
        <dbReference type="EMBL" id="SFI65046.1"/>
    </source>
</evidence>
<feature type="domain" description="Polyphosphate kinase-2-related" evidence="4">
    <location>
        <begin position="31"/>
        <end position="263"/>
    </location>
</feature>
<dbReference type="PANTHER" id="PTHR34383:SF3">
    <property type="entry name" value="POLYPHOSPHATE:AMP PHOSPHOTRANSFERASE"/>
    <property type="match status" value="1"/>
</dbReference>
<evidence type="ECO:0000259" key="4">
    <source>
        <dbReference type="Pfam" id="PF03976"/>
    </source>
</evidence>
<dbReference type="EMBL" id="FOQL01000003">
    <property type="protein sequence ID" value="SFI65046.1"/>
    <property type="molecule type" value="Genomic_DNA"/>
</dbReference>
<dbReference type="PIRSF" id="PIRSF028756">
    <property type="entry name" value="PPK2_prd"/>
    <property type="match status" value="1"/>
</dbReference>
<dbReference type="Gene3D" id="3.40.50.300">
    <property type="entry name" value="P-loop containing nucleotide triphosphate hydrolases"/>
    <property type="match status" value="1"/>
</dbReference>
<reference evidence="6" key="1">
    <citation type="submission" date="2016-10" db="EMBL/GenBank/DDBJ databases">
        <authorList>
            <person name="Varghese N."/>
            <person name="Submissions S."/>
        </authorList>
    </citation>
    <scope>NUCLEOTIDE SEQUENCE [LARGE SCALE GENOMIC DNA]</scope>
    <source>
        <strain evidence="6">LMG 24016</strain>
    </source>
</reference>
<evidence type="ECO:0000313" key="6">
    <source>
        <dbReference type="Proteomes" id="UP000243606"/>
    </source>
</evidence>
<name>A0A1I3JXZ8_9PSED</name>
<keyword evidence="3" id="KW-0418">Kinase</keyword>